<gene>
    <name evidence="7" type="ORF">SAMN05421637_0425</name>
</gene>
<reference evidence="8" key="1">
    <citation type="submission" date="2016-10" db="EMBL/GenBank/DDBJ databases">
        <authorList>
            <person name="Varghese N."/>
        </authorList>
    </citation>
    <scope>NUCLEOTIDE SEQUENCE [LARGE SCALE GENOMIC DNA]</scope>
    <source>
        <strain evidence="8">DSM 24868</strain>
    </source>
</reference>
<evidence type="ECO:0000259" key="6">
    <source>
        <dbReference type="PROSITE" id="PS50106"/>
    </source>
</evidence>
<dbReference type="eggNOG" id="COG0265">
    <property type="taxonomic scope" value="Bacteria"/>
</dbReference>
<feature type="compositionally biased region" description="Gly residues" evidence="4">
    <location>
        <begin position="95"/>
        <end position="108"/>
    </location>
</feature>
<dbReference type="AlphaFoldDB" id="A0A1H6UNM0"/>
<evidence type="ECO:0000256" key="4">
    <source>
        <dbReference type="SAM" id="MobiDB-lite"/>
    </source>
</evidence>
<comment type="similarity">
    <text evidence="1">Belongs to the peptidase S1C family.</text>
</comment>
<dbReference type="InterPro" id="IPR043504">
    <property type="entry name" value="Peptidase_S1_PA_chymotrypsin"/>
</dbReference>
<evidence type="ECO:0000256" key="2">
    <source>
        <dbReference type="ARBA" id="ARBA00022670"/>
    </source>
</evidence>
<feature type="region of interest" description="Disordered" evidence="4">
    <location>
        <begin position="62"/>
        <end position="144"/>
    </location>
</feature>
<dbReference type="STRING" id="1043493.SAMN05421637_0425"/>
<dbReference type="InterPro" id="IPR036034">
    <property type="entry name" value="PDZ_sf"/>
</dbReference>
<dbReference type="OrthoDB" id="73775at2"/>
<keyword evidence="8" id="KW-1185">Reference proteome</keyword>
<keyword evidence="5" id="KW-1133">Transmembrane helix</keyword>
<dbReference type="PROSITE" id="PS50106">
    <property type="entry name" value="PDZ"/>
    <property type="match status" value="1"/>
</dbReference>
<organism evidence="7 8">
    <name type="scientific">Demequina mangrovi</name>
    <dbReference type="NCBI Taxonomy" id="1043493"/>
    <lineage>
        <taxon>Bacteria</taxon>
        <taxon>Bacillati</taxon>
        <taxon>Actinomycetota</taxon>
        <taxon>Actinomycetes</taxon>
        <taxon>Micrococcales</taxon>
        <taxon>Demequinaceae</taxon>
        <taxon>Demequina</taxon>
    </lineage>
</organism>
<keyword evidence="5" id="KW-0812">Transmembrane</keyword>
<dbReference type="InterPro" id="IPR009003">
    <property type="entry name" value="Peptidase_S1_PA"/>
</dbReference>
<sequence length="456" mass="44126">MSDSRDVSTEVISTEEAATLPPRRGRRMRRIAVATTVSALALTAVATGVVSSSRMADDDATASALSDASTETATTTLDQVPSTQPAAGTMRGMMPPGGGAWSGGGSSAGGATLDDGSTLDGGASSGASGTAGTSGTTQTAATEAGADESTGIVLIDTVLGYQDAEAAGTGMVLSSDGLVLTNNHVISGSTEIEVTVAATGETYSATVIGTDAEDDVALLQLDGASGLTTITLDDDGVAIGDSVTAVGNAEGGGVLMAADGSVTDLESTVTTAAEYSTESETLDGMIQFAADVVGGDSGGALIDDEGEVVGMTTAASSGLATTIAFAVPIEDALAIVDQIQAGDESDGVTLGYGAFLGIGLASDAGIGVTSDGRLGVVTSNDGAEIGYVFADTPAADAGLAAGDVITAVDGVAVADGDELSAALAEHDPGDTVTLTWTDAAGATQSATVTLAQGPAA</sequence>
<dbReference type="Proteomes" id="UP000183315">
    <property type="component" value="Unassembled WGS sequence"/>
</dbReference>
<name>A0A1H6UNM0_9MICO</name>
<dbReference type="PANTHER" id="PTHR43343:SF3">
    <property type="entry name" value="PROTEASE DO-LIKE 8, CHLOROPLASTIC"/>
    <property type="match status" value="1"/>
</dbReference>
<protein>
    <submittedName>
        <fullName evidence="7">Serine protease, S1-C subfamily, contains C-terminal PDZ domain</fullName>
    </submittedName>
</protein>
<dbReference type="Gene3D" id="2.30.42.10">
    <property type="match status" value="1"/>
</dbReference>
<dbReference type="PANTHER" id="PTHR43343">
    <property type="entry name" value="PEPTIDASE S12"/>
    <property type="match status" value="1"/>
</dbReference>
<feature type="compositionally biased region" description="Low complexity" evidence="4">
    <location>
        <begin position="109"/>
        <end position="144"/>
    </location>
</feature>
<dbReference type="SUPFAM" id="SSF50156">
    <property type="entry name" value="PDZ domain-like"/>
    <property type="match status" value="1"/>
</dbReference>
<dbReference type="InterPro" id="IPR001478">
    <property type="entry name" value="PDZ"/>
</dbReference>
<feature type="transmembrane region" description="Helical" evidence="5">
    <location>
        <begin position="31"/>
        <end position="50"/>
    </location>
</feature>
<feature type="compositionally biased region" description="Low complexity" evidence="4">
    <location>
        <begin position="85"/>
        <end position="94"/>
    </location>
</feature>
<proteinExistence type="inferred from homology"/>
<feature type="compositionally biased region" description="Low complexity" evidence="4">
    <location>
        <begin position="62"/>
        <end position="78"/>
    </location>
</feature>
<accession>A0A1H6UNM0</accession>
<dbReference type="EMBL" id="FNZI01000001">
    <property type="protein sequence ID" value="SEI92294.1"/>
    <property type="molecule type" value="Genomic_DNA"/>
</dbReference>
<evidence type="ECO:0000313" key="7">
    <source>
        <dbReference type="EMBL" id="SEI92294.1"/>
    </source>
</evidence>
<evidence type="ECO:0000256" key="1">
    <source>
        <dbReference type="ARBA" id="ARBA00010541"/>
    </source>
</evidence>
<dbReference type="Pfam" id="PF13365">
    <property type="entry name" value="Trypsin_2"/>
    <property type="match status" value="1"/>
</dbReference>
<keyword evidence="5" id="KW-0472">Membrane</keyword>
<evidence type="ECO:0000313" key="8">
    <source>
        <dbReference type="Proteomes" id="UP000183315"/>
    </source>
</evidence>
<dbReference type="GO" id="GO:0006508">
    <property type="term" value="P:proteolysis"/>
    <property type="evidence" value="ECO:0007669"/>
    <property type="project" value="UniProtKB-KW"/>
</dbReference>
<feature type="domain" description="PDZ" evidence="6">
    <location>
        <begin position="363"/>
        <end position="440"/>
    </location>
</feature>
<dbReference type="SMART" id="SM00228">
    <property type="entry name" value="PDZ"/>
    <property type="match status" value="1"/>
</dbReference>
<dbReference type="InterPro" id="IPR051201">
    <property type="entry name" value="Chloro_Bact_Ser_Proteases"/>
</dbReference>
<keyword evidence="2 7" id="KW-0645">Protease</keyword>
<dbReference type="SUPFAM" id="SSF50494">
    <property type="entry name" value="Trypsin-like serine proteases"/>
    <property type="match status" value="1"/>
</dbReference>
<dbReference type="InterPro" id="IPR001940">
    <property type="entry name" value="Peptidase_S1C"/>
</dbReference>
<dbReference type="PRINTS" id="PR00834">
    <property type="entry name" value="PROTEASES2C"/>
</dbReference>
<evidence type="ECO:0000256" key="5">
    <source>
        <dbReference type="SAM" id="Phobius"/>
    </source>
</evidence>
<dbReference type="RefSeq" id="WP_052405506.1">
    <property type="nucleotide sequence ID" value="NZ_BBLU01000002.1"/>
</dbReference>
<dbReference type="Gene3D" id="2.40.10.10">
    <property type="entry name" value="Trypsin-like serine proteases"/>
    <property type="match status" value="2"/>
</dbReference>
<dbReference type="GO" id="GO:0004252">
    <property type="term" value="F:serine-type endopeptidase activity"/>
    <property type="evidence" value="ECO:0007669"/>
    <property type="project" value="InterPro"/>
</dbReference>
<evidence type="ECO:0000256" key="3">
    <source>
        <dbReference type="ARBA" id="ARBA00022801"/>
    </source>
</evidence>
<dbReference type="Pfam" id="PF13180">
    <property type="entry name" value="PDZ_2"/>
    <property type="match status" value="1"/>
</dbReference>
<keyword evidence="3" id="KW-0378">Hydrolase</keyword>